<keyword evidence="3" id="KW-0862">Zinc</keyword>
<dbReference type="EC" id="4.1.2.50" evidence="5"/>
<organism evidence="5">
    <name type="scientific">mine drainage metagenome</name>
    <dbReference type="NCBI Taxonomy" id="410659"/>
    <lineage>
        <taxon>unclassified sequences</taxon>
        <taxon>metagenomes</taxon>
        <taxon>ecological metagenomes</taxon>
    </lineage>
</organism>
<evidence type="ECO:0000256" key="1">
    <source>
        <dbReference type="ARBA" id="ARBA00001947"/>
    </source>
</evidence>
<dbReference type="GO" id="GO:0046872">
    <property type="term" value="F:metal ion binding"/>
    <property type="evidence" value="ECO:0007669"/>
    <property type="project" value="UniProtKB-KW"/>
</dbReference>
<name>A0A1J5QJ89_9ZZZZ</name>
<dbReference type="PANTHER" id="PTHR12589:SF7">
    <property type="entry name" value="6-PYRUVOYL TETRAHYDROBIOPTERIN SYNTHASE"/>
    <property type="match status" value="1"/>
</dbReference>
<proteinExistence type="predicted"/>
<dbReference type="EMBL" id="MLJW01001123">
    <property type="protein sequence ID" value="OIQ80007.1"/>
    <property type="molecule type" value="Genomic_DNA"/>
</dbReference>
<evidence type="ECO:0000313" key="5">
    <source>
        <dbReference type="EMBL" id="OIQ80007.1"/>
    </source>
</evidence>
<evidence type="ECO:0000256" key="2">
    <source>
        <dbReference type="ARBA" id="ARBA00022723"/>
    </source>
</evidence>
<keyword evidence="4 5" id="KW-0456">Lyase</keyword>
<dbReference type="SUPFAM" id="SSF55620">
    <property type="entry name" value="Tetrahydrobiopterin biosynthesis enzymes-like"/>
    <property type="match status" value="3"/>
</dbReference>
<dbReference type="InterPro" id="IPR007115">
    <property type="entry name" value="6-PTP_synth/QueD"/>
</dbReference>
<protein>
    <submittedName>
        <fullName evidence="5">6-carboxy-5,6,7,8-tetrahydropterin synthase</fullName>
        <ecNumber evidence="5">4.1.2.50</ecNumber>
    </submittedName>
</protein>
<sequence length="410" mass="44611">MVGPNGAGVMSGLRPSPRDRTLDAALAAPSSLAGIMAIYAFSGPSAARPTMSLNTLYAASSGFEAARRLERLPPGHRAQRLHGHSFHASVRSPLGAGWAPFPGGEVQQLRDALAQLTARLDHRLLNDVLDEPGDVALARWLQARIELPGGARVGLRSRPDAGVELDANGLAHPWRRYVLHAAHRLPNVPPGHKCGRMHGHGFGVQLHAAGADGELDHDRLDALWAPLHAELDHACLNDVPGLDNPTSEVLSSWLWQRLRPQLPELSGVTVFETVSSGAHYDGRLHRIWKELKLDSALQLRRAPPGSAARRLHGHTYTLRLHLSAPLDVLYGWTVDFGDVKRLFNPIFELLDHRPLHEIADLEDCDTESLARWILERAHGELPQLDRVDLFETPGCGAIVGIGDATAVPLG</sequence>
<accession>A0A1J5QJ89</accession>
<dbReference type="AlphaFoldDB" id="A0A1J5QJ89"/>
<evidence type="ECO:0000256" key="3">
    <source>
        <dbReference type="ARBA" id="ARBA00022833"/>
    </source>
</evidence>
<comment type="caution">
    <text evidence="5">The sequence shown here is derived from an EMBL/GenBank/DDBJ whole genome shotgun (WGS) entry which is preliminary data.</text>
</comment>
<dbReference type="InterPro" id="IPR038418">
    <property type="entry name" value="6-PTP_synth/QueD_sf"/>
</dbReference>
<dbReference type="PANTHER" id="PTHR12589">
    <property type="entry name" value="PYRUVOYL TETRAHYDROBIOPTERIN SYNTHASE"/>
    <property type="match status" value="1"/>
</dbReference>
<comment type="cofactor">
    <cofactor evidence="1">
        <name>Zn(2+)</name>
        <dbReference type="ChEBI" id="CHEBI:29105"/>
    </cofactor>
</comment>
<dbReference type="GO" id="GO:0070497">
    <property type="term" value="F:6-carboxytetrahydropterin synthase activity"/>
    <property type="evidence" value="ECO:0007669"/>
    <property type="project" value="UniProtKB-EC"/>
</dbReference>
<dbReference type="Pfam" id="PF01242">
    <property type="entry name" value="PTPS"/>
    <property type="match status" value="3"/>
</dbReference>
<keyword evidence="2" id="KW-0479">Metal-binding</keyword>
<dbReference type="Gene3D" id="3.30.479.10">
    <property type="entry name" value="6-pyruvoyl tetrahydropterin synthase/QueD"/>
    <property type="match status" value="3"/>
</dbReference>
<evidence type="ECO:0000256" key="4">
    <source>
        <dbReference type="ARBA" id="ARBA00023239"/>
    </source>
</evidence>
<reference evidence="5" key="1">
    <citation type="submission" date="2016-10" db="EMBL/GenBank/DDBJ databases">
        <title>Sequence of Gallionella enrichment culture.</title>
        <authorList>
            <person name="Poehlein A."/>
            <person name="Muehling M."/>
            <person name="Daniel R."/>
        </authorList>
    </citation>
    <scope>NUCLEOTIDE SEQUENCE</scope>
</reference>
<gene>
    <name evidence="5" type="primary">queD_8</name>
    <name evidence="5" type="ORF">GALL_382410</name>
</gene>